<dbReference type="PATRIC" id="fig|698738.3.peg.2820"/>
<reference evidence="7 8" key="1">
    <citation type="journal article" date="2013" name="Nat. Commun.">
        <title>Genome sequence and functional genomic analysis of the oil-degrading bacterium Oleispira antarctica.</title>
        <authorList>
            <person name="Kube M."/>
            <person name="Chernikova T.N."/>
            <person name="Al-Ramahi Y."/>
            <person name="Beloqui A."/>
            <person name="Lopez-Cortez N."/>
            <person name="Guazzaroni M.E."/>
            <person name="Heipieper H.J."/>
            <person name="Klages S."/>
            <person name="Kotsyurbenko O.R."/>
            <person name="Langer I."/>
            <person name="Nechitaylo T.Y."/>
            <person name="Lunsdorf H."/>
            <person name="Fernandez M."/>
            <person name="Juarez S."/>
            <person name="Ciordia S."/>
            <person name="Singer A."/>
            <person name="Kagan O."/>
            <person name="Egorova O."/>
            <person name="Petit P.A."/>
            <person name="Stogios P."/>
            <person name="Kim Y."/>
            <person name="Tchigvintsev A."/>
            <person name="Flick R."/>
            <person name="Denaro R."/>
            <person name="Genovese M."/>
            <person name="Albar J.P."/>
            <person name="Reva O.N."/>
            <person name="Martinez-Gomariz M."/>
            <person name="Tran H."/>
            <person name="Ferrer M."/>
            <person name="Savchenko A."/>
            <person name="Yakunin A.F."/>
            <person name="Yakimov M.M."/>
            <person name="Golyshina O.V."/>
            <person name="Reinhardt R."/>
            <person name="Golyshin P.N."/>
        </authorList>
    </citation>
    <scope>NUCLEOTIDE SEQUENCE [LARGE SCALE GENOMIC DNA]</scope>
</reference>
<keyword evidence="3 6" id="KW-0815">Transposition</keyword>
<dbReference type="Pfam" id="PF00872">
    <property type="entry name" value="Transposase_mut"/>
    <property type="match status" value="1"/>
</dbReference>
<dbReference type="EMBL" id="FO203512">
    <property type="protein sequence ID" value="CCK76896.1"/>
    <property type="molecule type" value="Genomic_DNA"/>
</dbReference>
<comment type="function">
    <text evidence="1 6">Required for the transposition of the insertion element.</text>
</comment>
<evidence type="ECO:0000256" key="2">
    <source>
        <dbReference type="ARBA" id="ARBA00010961"/>
    </source>
</evidence>
<dbReference type="KEGG" id="oai:OLEAN_C27200"/>
<keyword evidence="6" id="KW-0814">Transposable element</keyword>
<dbReference type="PANTHER" id="PTHR33217">
    <property type="entry name" value="TRANSPOSASE FOR INSERTION SEQUENCE ELEMENT IS1081"/>
    <property type="match status" value="1"/>
</dbReference>
<dbReference type="GO" id="GO:0003677">
    <property type="term" value="F:DNA binding"/>
    <property type="evidence" value="ECO:0007669"/>
    <property type="project" value="UniProtKB-UniRule"/>
</dbReference>
<dbReference type="AlphaFoldDB" id="R4YP49"/>
<name>R4YP49_OLEAN</name>
<sequence>MIIGSDELENKELIAVSDGYRESEASWSEVLLSLKQRGLSIESKVAVGGGALGFWKALSKCWPTTRGQRCWFHKTANVLAKFPKAMQPKVKSALHEIWQSETKEEANKSMTNCVKLFEAKYPKAMRCLEKDREALLVFYDFSAEHWGHLRTSNPIESVFATVRLRTTKSKNCGSRVTTLAMVLKLMETAQKRWHRLRGYNLLADVITGVKFRDGIKQEQQDQDAA</sequence>
<dbReference type="GO" id="GO:0004803">
    <property type="term" value="F:transposase activity"/>
    <property type="evidence" value="ECO:0007669"/>
    <property type="project" value="UniProtKB-UniRule"/>
</dbReference>
<dbReference type="InterPro" id="IPR001207">
    <property type="entry name" value="Transposase_mutator"/>
</dbReference>
<evidence type="ECO:0000256" key="1">
    <source>
        <dbReference type="ARBA" id="ARBA00002190"/>
    </source>
</evidence>
<proteinExistence type="inferred from homology"/>
<evidence type="ECO:0000256" key="6">
    <source>
        <dbReference type="RuleBase" id="RU365089"/>
    </source>
</evidence>
<gene>
    <name evidence="7" type="ORF">OLEAN_C27200</name>
</gene>
<evidence type="ECO:0000256" key="5">
    <source>
        <dbReference type="ARBA" id="ARBA00023172"/>
    </source>
</evidence>
<dbReference type="GO" id="GO:0006313">
    <property type="term" value="P:DNA transposition"/>
    <property type="evidence" value="ECO:0007669"/>
    <property type="project" value="UniProtKB-UniRule"/>
</dbReference>
<evidence type="ECO:0000313" key="7">
    <source>
        <dbReference type="EMBL" id="CCK76896.1"/>
    </source>
</evidence>
<dbReference type="Proteomes" id="UP000032749">
    <property type="component" value="Chromosome"/>
</dbReference>
<evidence type="ECO:0000313" key="8">
    <source>
        <dbReference type="Proteomes" id="UP000032749"/>
    </source>
</evidence>
<keyword evidence="8" id="KW-1185">Reference proteome</keyword>
<dbReference type="NCBIfam" id="NF033543">
    <property type="entry name" value="transpos_IS256"/>
    <property type="match status" value="1"/>
</dbReference>
<keyword evidence="4 6" id="KW-0238">DNA-binding</keyword>
<comment type="similarity">
    <text evidence="2 6">Belongs to the transposase mutator family.</text>
</comment>
<keyword evidence="5 6" id="KW-0233">DNA recombination</keyword>
<dbReference type="STRING" id="698738.OLEAN_C27200"/>
<organism evidence="7 8">
    <name type="scientific">Oleispira antarctica RB-8</name>
    <dbReference type="NCBI Taxonomy" id="698738"/>
    <lineage>
        <taxon>Bacteria</taxon>
        <taxon>Pseudomonadati</taxon>
        <taxon>Pseudomonadota</taxon>
        <taxon>Gammaproteobacteria</taxon>
        <taxon>Oceanospirillales</taxon>
        <taxon>Oceanospirillaceae</taxon>
        <taxon>Oleispira</taxon>
    </lineage>
</organism>
<accession>R4YP49</accession>
<protein>
    <recommendedName>
        <fullName evidence="6">Mutator family transposase</fullName>
    </recommendedName>
</protein>
<evidence type="ECO:0000256" key="4">
    <source>
        <dbReference type="ARBA" id="ARBA00023125"/>
    </source>
</evidence>
<evidence type="ECO:0000256" key="3">
    <source>
        <dbReference type="ARBA" id="ARBA00022578"/>
    </source>
</evidence>
<dbReference type="PANTHER" id="PTHR33217:SF9">
    <property type="entry name" value="MUTATOR FAMILY TRANSPOSASE"/>
    <property type="match status" value="1"/>
</dbReference>
<dbReference type="HOGENOM" id="CLU_036805_8_1_6"/>